<dbReference type="EMBL" id="JBDJNQ010000001">
    <property type="protein sequence ID" value="MEN5375957.1"/>
    <property type="molecule type" value="Genomic_DNA"/>
</dbReference>
<keyword evidence="4 7" id="KW-0812">Transmembrane</keyword>
<dbReference type="InterPro" id="IPR011662">
    <property type="entry name" value="Secretin/TonB_short_N"/>
</dbReference>
<evidence type="ECO:0000256" key="5">
    <source>
        <dbReference type="ARBA" id="ARBA00023136"/>
    </source>
</evidence>
<organism evidence="11 12">
    <name type="scientific">Sphingobacterium kitahiroshimense</name>
    <dbReference type="NCBI Taxonomy" id="470446"/>
    <lineage>
        <taxon>Bacteria</taxon>
        <taxon>Pseudomonadati</taxon>
        <taxon>Bacteroidota</taxon>
        <taxon>Sphingobacteriia</taxon>
        <taxon>Sphingobacteriales</taxon>
        <taxon>Sphingobacteriaceae</taxon>
        <taxon>Sphingobacterium</taxon>
    </lineage>
</organism>
<keyword evidence="6 7" id="KW-0998">Cell outer membrane</keyword>
<evidence type="ECO:0000256" key="3">
    <source>
        <dbReference type="ARBA" id="ARBA00022452"/>
    </source>
</evidence>
<protein>
    <submittedName>
        <fullName evidence="11">TonB-dependent receptor</fullName>
    </submittedName>
</protein>
<evidence type="ECO:0000313" key="12">
    <source>
        <dbReference type="Proteomes" id="UP001409291"/>
    </source>
</evidence>
<keyword evidence="8" id="KW-0732">Signal</keyword>
<reference evidence="11 12" key="1">
    <citation type="submission" date="2024-04" db="EMBL/GenBank/DDBJ databases">
        <title>WGS of bacteria from Torrens River.</title>
        <authorList>
            <person name="Wyrsch E.R."/>
            <person name="Drigo B."/>
        </authorList>
    </citation>
    <scope>NUCLEOTIDE SEQUENCE [LARGE SCALE GENOMIC DNA]</scope>
    <source>
        <strain evidence="11 12">TWI391</strain>
    </source>
</reference>
<name>A0ABV0BN91_9SPHI</name>
<dbReference type="InterPro" id="IPR037066">
    <property type="entry name" value="Plug_dom_sf"/>
</dbReference>
<keyword evidence="2 7" id="KW-0813">Transport</keyword>
<evidence type="ECO:0000313" key="11">
    <source>
        <dbReference type="EMBL" id="MEN5375957.1"/>
    </source>
</evidence>
<accession>A0ABV0BN91</accession>
<comment type="caution">
    <text evidence="11">The sequence shown here is derived from an EMBL/GenBank/DDBJ whole genome shotgun (WGS) entry which is preliminary data.</text>
</comment>
<evidence type="ECO:0000256" key="1">
    <source>
        <dbReference type="ARBA" id="ARBA00004571"/>
    </source>
</evidence>
<sequence>MKLATFLLVASILQLHAASFAQKISLSVKNEPLSKVFIQVSKQSGYDFLVSGSTLKKTNPVTIDVKNVPLEDVLISIFKNQPITYAIETNTIVIKERTKNMVSNAKSELSTAINQVMEVSGTILDETGKGVPGASIKVKGKELGTSTDESGNFKLAGVTDGAILVISYIGYQTTEVRASANVRITLAPLVNTLEDVVVVAYGTQKKVNLSGAVNTVNTKTIINRPVTSLTNALQGTVPGVAIKSSPGDLGNDLGSINVRGRANLGSSSPLFVVDGVVVTQNDFARINPNDVAGISILKDASSSSIYGARAANGVILVTTKKGNGTPTISYNAYFGSQSATYLPDYTNGYDYAILRNEAETNLGRTPLYDATALEAIKSQSNPDLYPNTDWYSLILRKRAPMMEHQLSVSGGEKTKYYLSGAYFGQNSLIPGKDLKRYSLRSNTETQVSDKFKVGSNLSYIRDGYNNDNMEIGFTGVGRSIPLSVAQQSNGEWGSVTAGKENATIAGQNPLRLLKEGGRTNYNTNRFIGNLNGTYTPVEGLDISGLFSYNAYNYFNSSFINTIDPVIGFITNKPLTSTAVLTNQLTEAWQSTSNLLAQTTASYEKNMDQHYFKILAGASYEKLQKRTVRVVRKGFPNNDLNAINAGSTLPANTTVTSDLNDGVAGVGESALASVFARLNYSYADKYLLEASARNDASSRFAPGHRSAWYPSASVAWRLSQEDFMKDLGAVNELKLRLSAGKLGNINNVGDYDFYDGLNAGSTVILDQSKQDGVTPGKLANPLLSWEKLTTYNAGLDATLFRSLTLQLDVFSRITKDILLPNPNIPAEAGLGDGESPSVNLGAVKNNGFELSLNYNGKINDFNYSIGGNVSKIWNKVTDLGGANETAPNGYYINRIGQPVGSFYMWQAEGLFVDQTDIDGHAKQANNPKPGDIKYKDQDGNKVIDGDDRVINGNDVPYFTYGLNLLSSYKGFDLSVLAQGVNNVKVYLEQEASQAFFNGAGVKNYVLDRWPVDNPNPNASYPRVTNDTQNFGMSNFWLFDASYLRIKAITLGYTIPKHILDKAKIKGLRVYVSSNNPFTIRGDKRLKDFDPEAPSQRSAYPSLKTISAGLNLTL</sequence>
<dbReference type="Pfam" id="PF07660">
    <property type="entry name" value="STN"/>
    <property type="match status" value="1"/>
</dbReference>
<dbReference type="PROSITE" id="PS52016">
    <property type="entry name" value="TONB_DEPENDENT_REC_3"/>
    <property type="match status" value="1"/>
</dbReference>
<keyword evidence="11" id="KW-0675">Receptor</keyword>
<evidence type="ECO:0000259" key="10">
    <source>
        <dbReference type="Pfam" id="PF07715"/>
    </source>
</evidence>
<evidence type="ECO:0000256" key="7">
    <source>
        <dbReference type="PROSITE-ProRule" id="PRU01360"/>
    </source>
</evidence>
<proteinExistence type="inferred from homology"/>
<comment type="subcellular location">
    <subcellularLocation>
        <location evidence="1 7">Cell outer membrane</location>
        <topology evidence="1 7">Multi-pass membrane protein</topology>
    </subcellularLocation>
</comment>
<evidence type="ECO:0000259" key="9">
    <source>
        <dbReference type="Pfam" id="PF07660"/>
    </source>
</evidence>
<dbReference type="RefSeq" id="WP_346580460.1">
    <property type="nucleotide sequence ID" value="NZ_JBDJLH010000005.1"/>
</dbReference>
<feature type="chain" id="PRO_5046985828" evidence="8">
    <location>
        <begin position="18"/>
        <end position="1112"/>
    </location>
</feature>
<dbReference type="Gene3D" id="3.55.50.30">
    <property type="match status" value="1"/>
</dbReference>
<dbReference type="InterPro" id="IPR012910">
    <property type="entry name" value="Plug_dom"/>
</dbReference>
<dbReference type="InterPro" id="IPR036942">
    <property type="entry name" value="Beta-barrel_TonB_sf"/>
</dbReference>
<dbReference type="SUPFAM" id="SSF49464">
    <property type="entry name" value="Carboxypeptidase regulatory domain-like"/>
    <property type="match status" value="1"/>
</dbReference>
<dbReference type="Gene3D" id="2.170.130.10">
    <property type="entry name" value="TonB-dependent receptor, plug domain"/>
    <property type="match status" value="1"/>
</dbReference>
<gene>
    <name evidence="11" type="ORF">ABE541_01655</name>
</gene>
<dbReference type="NCBIfam" id="TIGR04057">
    <property type="entry name" value="SusC_RagA_signa"/>
    <property type="match status" value="1"/>
</dbReference>
<dbReference type="InterPro" id="IPR039426">
    <property type="entry name" value="TonB-dep_rcpt-like"/>
</dbReference>
<evidence type="ECO:0000256" key="8">
    <source>
        <dbReference type="SAM" id="SignalP"/>
    </source>
</evidence>
<evidence type="ECO:0000256" key="4">
    <source>
        <dbReference type="ARBA" id="ARBA00022692"/>
    </source>
</evidence>
<dbReference type="Gene3D" id="2.40.170.20">
    <property type="entry name" value="TonB-dependent receptor, beta-barrel domain"/>
    <property type="match status" value="1"/>
</dbReference>
<dbReference type="InterPro" id="IPR008969">
    <property type="entry name" value="CarboxyPept-like_regulatory"/>
</dbReference>
<feature type="domain" description="TonB-dependent receptor plug" evidence="10">
    <location>
        <begin position="206"/>
        <end position="314"/>
    </location>
</feature>
<keyword evidence="3 7" id="KW-1134">Transmembrane beta strand</keyword>
<dbReference type="NCBIfam" id="TIGR04056">
    <property type="entry name" value="OMP_RagA_SusC"/>
    <property type="match status" value="1"/>
</dbReference>
<dbReference type="SUPFAM" id="SSF56935">
    <property type="entry name" value="Porins"/>
    <property type="match status" value="1"/>
</dbReference>
<dbReference type="InterPro" id="IPR023997">
    <property type="entry name" value="TonB-dep_OMP_SusC/RagA_CS"/>
</dbReference>
<keyword evidence="12" id="KW-1185">Reference proteome</keyword>
<keyword evidence="5 7" id="KW-0472">Membrane</keyword>
<dbReference type="Pfam" id="PF13715">
    <property type="entry name" value="CarbopepD_reg_2"/>
    <property type="match status" value="1"/>
</dbReference>
<dbReference type="Gene3D" id="2.60.40.1120">
    <property type="entry name" value="Carboxypeptidase-like, regulatory domain"/>
    <property type="match status" value="1"/>
</dbReference>
<dbReference type="Pfam" id="PF07715">
    <property type="entry name" value="Plug"/>
    <property type="match status" value="1"/>
</dbReference>
<evidence type="ECO:0000256" key="6">
    <source>
        <dbReference type="ARBA" id="ARBA00023237"/>
    </source>
</evidence>
<dbReference type="Proteomes" id="UP001409291">
    <property type="component" value="Unassembled WGS sequence"/>
</dbReference>
<feature type="signal peptide" evidence="8">
    <location>
        <begin position="1"/>
        <end position="17"/>
    </location>
</feature>
<feature type="domain" description="Secretin/TonB short N-terminal" evidence="9">
    <location>
        <begin position="46"/>
        <end position="95"/>
    </location>
</feature>
<evidence type="ECO:0000256" key="2">
    <source>
        <dbReference type="ARBA" id="ARBA00022448"/>
    </source>
</evidence>
<dbReference type="InterPro" id="IPR023996">
    <property type="entry name" value="TonB-dep_OMP_SusC/RagA"/>
</dbReference>
<comment type="similarity">
    <text evidence="7">Belongs to the TonB-dependent receptor family.</text>
</comment>